<evidence type="ECO:0000256" key="1">
    <source>
        <dbReference type="SAM" id="Phobius"/>
    </source>
</evidence>
<evidence type="ECO:0000313" key="3">
    <source>
        <dbReference type="Proteomes" id="UP000033945"/>
    </source>
</evidence>
<keyword evidence="1" id="KW-1133">Transmembrane helix</keyword>
<feature type="transmembrane region" description="Helical" evidence="1">
    <location>
        <begin position="21"/>
        <end position="46"/>
    </location>
</feature>
<gene>
    <name evidence="2" type="ORF">UW55_C0043G0010</name>
</gene>
<evidence type="ECO:0000313" key="2">
    <source>
        <dbReference type="EMBL" id="KKT60876.1"/>
    </source>
</evidence>
<dbReference type="AlphaFoldDB" id="A0A0G1IN80"/>
<protein>
    <submittedName>
        <fullName evidence="2">Uncharacterized protein</fullName>
    </submittedName>
</protein>
<keyword evidence="1" id="KW-0472">Membrane</keyword>
<reference evidence="2 3" key="1">
    <citation type="journal article" date="2015" name="Nature">
        <title>rRNA introns, odd ribosomes, and small enigmatic genomes across a large radiation of phyla.</title>
        <authorList>
            <person name="Brown C.T."/>
            <person name="Hug L.A."/>
            <person name="Thomas B.C."/>
            <person name="Sharon I."/>
            <person name="Castelle C.J."/>
            <person name="Singh A."/>
            <person name="Wilkins M.J."/>
            <person name="Williams K.H."/>
            <person name="Banfield J.F."/>
        </authorList>
    </citation>
    <scope>NUCLEOTIDE SEQUENCE [LARGE SCALE GENOMIC DNA]</scope>
</reference>
<accession>A0A0G1IN80</accession>
<name>A0A0G1IN80_9BACT</name>
<keyword evidence="1" id="KW-0812">Transmembrane</keyword>
<sequence>MRININQIKQIDWVGLAKKNRYSLVSVLILVGYFYAVFWAVSFVVVGVRDAFSLDPETAARQVVTFDLKSYEKVARRIGK</sequence>
<dbReference type="Proteomes" id="UP000033945">
    <property type="component" value="Unassembled WGS sequence"/>
</dbReference>
<organism evidence="2 3">
    <name type="scientific">Candidatus Giovannonibacteria bacterium GW2011_GWA2_44_26</name>
    <dbReference type="NCBI Taxonomy" id="1618648"/>
    <lineage>
        <taxon>Bacteria</taxon>
        <taxon>Candidatus Giovannoniibacteriota</taxon>
    </lineage>
</organism>
<comment type="caution">
    <text evidence="2">The sequence shown here is derived from an EMBL/GenBank/DDBJ whole genome shotgun (WGS) entry which is preliminary data.</text>
</comment>
<dbReference type="EMBL" id="LCIT01000043">
    <property type="protein sequence ID" value="KKT60876.1"/>
    <property type="molecule type" value="Genomic_DNA"/>
</dbReference>
<proteinExistence type="predicted"/>